<dbReference type="InterPro" id="IPR025340">
    <property type="entry name" value="DUF4246"/>
</dbReference>
<dbReference type="Pfam" id="PF21666">
    <property type="entry name" value="DUF4246_N"/>
    <property type="match status" value="1"/>
</dbReference>
<dbReference type="EMBL" id="JAQQWN010000009">
    <property type="protein sequence ID" value="KAK8065044.1"/>
    <property type="molecule type" value="Genomic_DNA"/>
</dbReference>
<evidence type="ECO:0000259" key="3">
    <source>
        <dbReference type="Pfam" id="PF21666"/>
    </source>
</evidence>
<dbReference type="InterPro" id="IPR049207">
    <property type="entry name" value="DUF4246_N"/>
</dbReference>
<dbReference type="Pfam" id="PF14033">
    <property type="entry name" value="DUF4246"/>
    <property type="match status" value="1"/>
</dbReference>
<dbReference type="PANTHER" id="PTHR33119">
    <property type="entry name" value="IFI3P"/>
    <property type="match status" value="1"/>
</dbReference>
<dbReference type="GeneID" id="92049166"/>
<keyword evidence="5" id="KW-1185">Reference proteome</keyword>
<dbReference type="RefSeq" id="XP_066661798.1">
    <property type="nucleotide sequence ID" value="XM_066816106.1"/>
</dbReference>
<feature type="region of interest" description="Disordered" evidence="1">
    <location>
        <begin position="245"/>
        <end position="270"/>
    </location>
</feature>
<evidence type="ECO:0000256" key="1">
    <source>
        <dbReference type="SAM" id="MobiDB-lite"/>
    </source>
</evidence>
<accession>A0ABR1V4P8</accession>
<dbReference type="PANTHER" id="PTHR33119:SF1">
    <property type="entry name" value="FE2OG DIOXYGENASE DOMAIN-CONTAINING PROTEIN"/>
    <property type="match status" value="1"/>
</dbReference>
<feature type="domain" description="DUF4246" evidence="2">
    <location>
        <begin position="138"/>
        <end position="639"/>
    </location>
</feature>
<evidence type="ECO:0000259" key="2">
    <source>
        <dbReference type="Pfam" id="PF14033"/>
    </source>
</evidence>
<evidence type="ECO:0000313" key="5">
    <source>
        <dbReference type="Proteomes" id="UP001433268"/>
    </source>
</evidence>
<proteinExistence type="predicted"/>
<feature type="compositionally biased region" description="Pro residues" evidence="1">
    <location>
        <begin position="261"/>
        <end position="270"/>
    </location>
</feature>
<protein>
    <submittedName>
        <fullName evidence="4">Uncharacterized protein</fullName>
    </submittedName>
</protein>
<sequence length="747" mass="84561">MQDPTTQSQTTQGQQAHQQQHQYPGINLPLRHYATGWSRETMQACYPIGVCENAPGATSELFQLREVFMLAVMDRLTDKPDWHRKVFDDAVVAKWRAEAMQQPEEGLYRLAVEHVNLWREPLEESKLSPLKRSRYMSEKAFDYCIQELRIKAEHFEKTGLVPTLDAVGSCVAKSDVLVKEDLKQEIVAAFDQLRADQAAAGEVDWHPRSNDMVQDLVHPSMYCLVWGQTPFLQDEVVGTTDAVTKWAGKGEPTPDHQKENPSPPPVPNPYSMPGVPDHYWSANFQWLPANLAFRDDGTVRFTSYINNLHPTRYEGVYRTIEKLVDRALPAWEQCLADIQPHRGETSRAGRRYHRISPVAYADDNETDGLWEELNPAVLAQLNVQLDKDAMYELIDELDAELSDKEAVELRAATDDLDLEGDVEGLPRALLDKLPQGRLESEQWKQVREPIFIEPEAFTDVDYAACEKLRDKFGQSGLQVIAKMASIELTPEKPEFPTGSWHIEGQMNEHICATALYYLDSDNVTDSSLAFRMGTSWDQEELMMSAGQDAYNWLERSYGTSFGPTGSGGPCLQFYGSVGTPEGRLLAFPNVFQHRVSSFRLQDPTKPGHRRFIALWLVDPHQRILSTANVPPQQLDWWADAVFSPNNTNSSNSNSNPNSGTMPPEVLALLREKQGLADKLPTPDQQAEASRLPPEIVDMVRQHGIVAAGLMSRAEAEAHRLKLMDERSHFDQRAKDDWFQGDYNFCEH</sequence>
<dbReference type="Proteomes" id="UP001433268">
    <property type="component" value="Unassembled WGS sequence"/>
</dbReference>
<name>A0ABR1V4P8_9PEZI</name>
<dbReference type="InterPro" id="IPR049192">
    <property type="entry name" value="DUF4246_C"/>
</dbReference>
<organism evidence="4 5">
    <name type="scientific">Apiospora hydei</name>
    <dbReference type="NCBI Taxonomy" id="1337664"/>
    <lineage>
        <taxon>Eukaryota</taxon>
        <taxon>Fungi</taxon>
        <taxon>Dikarya</taxon>
        <taxon>Ascomycota</taxon>
        <taxon>Pezizomycotina</taxon>
        <taxon>Sordariomycetes</taxon>
        <taxon>Xylariomycetidae</taxon>
        <taxon>Amphisphaeriales</taxon>
        <taxon>Apiosporaceae</taxon>
        <taxon>Apiospora</taxon>
    </lineage>
</organism>
<feature type="region of interest" description="Disordered" evidence="1">
    <location>
        <begin position="1"/>
        <end position="22"/>
    </location>
</feature>
<comment type="caution">
    <text evidence="4">The sequence shown here is derived from an EMBL/GenBank/DDBJ whole genome shotgun (WGS) entry which is preliminary data.</text>
</comment>
<feature type="domain" description="DUF4246" evidence="3">
    <location>
        <begin position="23"/>
        <end position="98"/>
    </location>
</feature>
<evidence type="ECO:0000313" key="4">
    <source>
        <dbReference type="EMBL" id="KAK8065044.1"/>
    </source>
</evidence>
<gene>
    <name evidence="4" type="ORF">PG997_011791</name>
</gene>
<reference evidence="4 5" key="1">
    <citation type="submission" date="2023-01" db="EMBL/GenBank/DDBJ databases">
        <title>Analysis of 21 Apiospora genomes using comparative genomics revels a genus with tremendous synthesis potential of carbohydrate active enzymes and secondary metabolites.</title>
        <authorList>
            <person name="Sorensen T."/>
        </authorList>
    </citation>
    <scope>NUCLEOTIDE SEQUENCE [LARGE SCALE GENOMIC DNA]</scope>
    <source>
        <strain evidence="4 5">CBS 114990</strain>
    </source>
</reference>